<keyword evidence="2" id="KW-0812">Transmembrane</keyword>
<reference evidence="3 4" key="1">
    <citation type="submission" date="2023-10" db="EMBL/GenBank/DDBJ databases">
        <authorList>
            <person name="Wang X.X."/>
        </authorList>
    </citation>
    <scope>NUCLEOTIDE SEQUENCE [LARGE SCALE GENOMIC DNA]</scope>
    <source>
        <strain evidence="3 4">NBRC 12816</strain>
    </source>
</reference>
<organism evidence="3 4">
    <name type="scientific">Streptomyces roseolus</name>
    <dbReference type="NCBI Taxonomy" id="67358"/>
    <lineage>
        <taxon>Bacteria</taxon>
        <taxon>Bacillati</taxon>
        <taxon>Actinomycetota</taxon>
        <taxon>Actinomycetes</taxon>
        <taxon>Kitasatosporales</taxon>
        <taxon>Streptomycetaceae</taxon>
        <taxon>Streptomyces</taxon>
    </lineage>
</organism>
<feature type="transmembrane region" description="Helical" evidence="2">
    <location>
        <begin position="173"/>
        <end position="194"/>
    </location>
</feature>
<evidence type="ECO:0000313" key="3">
    <source>
        <dbReference type="EMBL" id="MDX2292462.1"/>
    </source>
</evidence>
<sequence>MNATDHPLVAAYLDSVARETAELPADRRAELLADLREHIEVSEAQDDAGIRAVLAELGEPRTVAASALAEEGPQTPATAPAPAAAPAPTGPLAGRQAARLVAALPALGGLTVLAQPVLGALVLAIGLALLWMSPLWTTRHKRIGTATAVAVPVVLLLGGLMLAGGRIGPLELLLIGVFLVAVPAVGATVLLRALRD</sequence>
<evidence type="ECO:0008006" key="5">
    <source>
        <dbReference type="Google" id="ProtNLM"/>
    </source>
</evidence>
<evidence type="ECO:0000256" key="2">
    <source>
        <dbReference type="SAM" id="Phobius"/>
    </source>
</evidence>
<name>A0ABU4K3Y0_9ACTN</name>
<accession>A0ABU4K3Y0</accession>
<evidence type="ECO:0000313" key="4">
    <source>
        <dbReference type="Proteomes" id="UP001278571"/>
    </source>
</evidence>
<keyword evidence="4" id="KW-1185">Reference proteome</keyword>
<evidence type="ECO:0000256" key="1">
    <source>
        <dbReference type="SAM" id="MobiDB-lite"/>
    </source>
</evidence>
<dbReference type="EMBL" id="JAWJZF010000309">
    <property type="protein sequence ID" value="MDX2292462.1"/>
    <property type="molecule type" value="Genomic_DNA"/>
</dbReference>
<comment type="caution">
    <text evidence="3">The sequence shown here is derived from an EMBL/GenBank/DDBJ whole genome shotgun (WGS) entry which is preliminary data.</text>
</comment>
<proteinExistence type="predicted"/>
<feature type="compositionally biased region" description="Low complexity" evidence="1">
    <location>
        <begin position="72"/>
        <end position="82"/>
    </location>
</feature>
<feature type="transmembrane region" description="Helical" evidence="2">
    <location>
        <begin position="143"/>
        <end position="167"/>
    </location>
</feature>
<keyword evidence="2" id="KW-1133">Transmembrane helix</keyword>
<keyword evidence="2" id="KW-0472">Membrane</keyword>
<protein>
    <recommendedName>
        <fullName evidence="5">Anti-sigma factor</fullName>
    </recommendedName>
</protein>
<dbReference type="Pfam" id="PF22564">
    <property type="entry name" value="HAAS"/>
    <property type="match status" value="1"/>
</dbReference>
<dbReference type="RefSeq" id="WP_319008955.1">
    <property type="nucleotide sequence ID" value="NZ_JAWJZF010000309.1"/>
</dbReference>
<feature type="region of interest" description="Disordered" evidence="1">
    <location>
        <begin position="69"/>
        <end position="88"/>
    </location>
</feature>
<feature type="transmembrane region" description="Helical" evidence="2">
    <location>
        <begin position="113"/>
        <end position="131"/>
    </location>
</feature>
<gene>
    <name evidence="3" type="ORF">R2363_09785</name>
</gene>
<dbReference type="Proteomes" id="UP001278571">
    <property type="component" value="Unassembled WGS sequence"/>
</dbReference>